<accession>A0A8R1EH65</accession>
<sequence>MNFCSLSPILIDSVSAAFFIFDRMIVKSQSYLTIVHTPFPCLFLEAMAVLKPLGVYSACAGRSSFLGGNVRQFRRTQKDSMKNPSKL</sequence>
<name>A0A8R1EH65_CAEJA</name>
<reference evidence="2" key="1">
    <citation type="submission" date="2010-08" db="EMBL/GenBank/DDBJ databases">
        <authorList>
            <consortium name="Caenorhabditis japonica Sequencing Consortium"/>
            <person name="Wilson R.K."/>
        </authorList>
    </citation>
    <scope>NUCLEOTIDE SEQUENCE [LARGE SCALE GENOMIC DNA]</scope>
    <source>
        <strain evidence="2">DF5081</strain>
    </source>
</reference>
<organism evidence="1 2">
    <name type="scientific">Caenorhabditis japonica</name>
    <dbReference type="NCBI Taxonomy" id="281687"/>
    <lineage>
        <taxon>Eukaryota</taxon>
        <taxon>Metazoa</taxon>
        <taxon>Ecdysozoa</taxon>
        <taxon>Nematoda</taxon>
        <taxon>Chromadorea</taxon>
        <taxon>Rhabditida</taxon>
        <taxon>Rhabditina</taxon>
        <taxon>Rhabditomorpha</taxon>
        <taxon>Rhabditoidea</taxon>
        <taxon>Rhabditidae</taxon>
        <taxon>Peloderinae</taxon>
        <taxon>Caenorhabditis</taxon>
    </lineage>
</organism>
<dbReference type="AlphaFoldDB" id="A0A8R1EH65"/>
<dbReference type="EnsemblMetazoa" id="CJA34023.1">
    <property type="protein sequence ID" value="CJA34023.1"/>
    <property type="gene ID" value="WBGene00209870"/>
</dbReference>
<dbReference type="Proteomes" id="UP000005237">
    <property type="component" value="Unassembled WGS sequence"/>
</dbReference>
<evidence type="ECO:0000313" key="2">
    <source>
        <dbReference type="Proteomes" id="UP000005237"/>
    </source>
</evidence>
<keyword evidence="2" id="KW-1185">Reference proteome</keyword>
<evidence type="ECO:0000313" key="1">
    <source>
        <dbReference type="EnsemblMetazoa" id="CJA34023.1"/>
    </source>
</evidence>
<reference evidence="1" key="2">
    <citation type="submission" date="2022-06" db="UniProtKB">
        <authorList>
            <consortium name="EnsemblMetazoa"/>
        </authorList>
    </citation>
    <scope>IDENTIFICATION</scope>
    <source>
        <strain evidence="1">DF5081</strain>
    </source>
</reference>
<proteinExistence type="predicted"/>
<protein>
    <submittedName>
        <fullName evidence="1">Uncharacterized protein</fullName>
    </submittedName>
</protein>